<sequence>MIKIKNSKLQSIANFLKDAKLAGRVSRYRSKLLADIEAKMMELAKDEQNIVKESGATINDEGNITDFPDDDSRLLLQRELTDIRFEQSIFNEKIVGQFSALHVAMCEYSEPLAGQDAQAYDDLMEVLEEGGYDEQSD</sequence>
<evidence type="ECO:0000313" key="2">
    <source>
        <dbReference type="Proteomes" id="UP000199376"/>
    </source>
</evidence>
<dbReference type="EMBL" id="FOLI01000014">
    <property type="protein sequence ID" value="SFC25214.1"/>
    <property type="molecule type" value="Genomic_DNA"/>
</dbReference>
<dbReference type="STRING" id="283737.SAMN05660453_0055"/>
<name>A0A1I1HMN8_9LACO</name>
<gene>
    <name evidence="1" type="ORF">SAMN05660453_0055</name>
</gene>
<organism evidence="1 2">
    <name type="scientific">Fructobacillus durionis</name>
    <dbReference type="NCBI Taxonomy" id="283737"/>
    <lineage>
        <taxon>Bacteria</taxon>
        <taxon>Bacillati</taxon>
        <taxon>Bacillota</taxon>
        <taxon>Bacilli</taxon>
        <taxon>Lactobacillales</taxon>
        <taxon>Lactobacillaceae</taxon>
        <taxon>Fructobacillus</taxon>
    </lineage>
</organism>
<reference evidence="1 2" key="1">
    <citation type="submission" date="2016-10" db="EMBL/GenBank/DDBJ databases">
        <authorList>
            <person name="de Groot N.N."/>
        </authorList>
    </citation>
    <scope>NUCLEOTIDE SEQUENCE [LARGE SCALE GENOMIC DNA]</scope>
    <source>
        <strain evidence="1 2">DSM 19113</strain>
    </source>
</reference>
<dbReference type="RefSeq" id="WP_091503327.1">
    <property type="nucleotide sequence ID" value="NZ_FOLI01000014.1"/>
</dbReference>
<dbReference type="OrthoDB" id="9780708at2"/>
<evidence type="ECO:0000313" key="1">
    <source>
        <dbReference type="EMBL" id="SFC25214.1"/>
    </source>
</evidence>
<accession>A0A1I1HMN8</accession>
<keyword evidence="2" id="KW-1185">Reference proteome</keyword>
<proteinExistence type="predicted"/>
<dbReference type="AlphaFoldDB" id="A0A1I1HMN8"/>
<protein>
    <submittedName>
        <fullName evidence="1">Uncharacterized protein</fullName>
    </submittedName>
</protein>
<dbReference type="Proteomes" id="UP000199376">
    <property type="component" value="Unassembled WGS sequence"/>
</dbReference>